<dbReference type="EMBL" id="BAAAVI010000047">
    <property type="protein sequence ID" value="GAA2891239.1"/>
    <property type="molecule type" value="Genomic_DNA"/>
</dbReference>
<evidence type="ECO:0000313" key="2">
    <source>
        <dbReference type="EMBL" id="GAA2891239.1"/>
    </source>
</evidence>
<dbReference type="Gene3D" id="3.30.870.10">
    <property type="entry name" value="Endonuclease Chain A"/>
    <property type="match status" value="1"/>
</dbReference>
<accession>A0ABN3W697</accession>
<dbReference type="SUPFAM" id="SSF56024">
    <property type="entry name" value="Phospholipase D/nuclease"/>
    <property type="match status" value="1"/>
</dbReference>
<feature type="compositionally biased region" description="Low complexity" evidence="1">
    <location>
        <begin position="89"/>
        <end position="108"/>
    </location>
</feature>
<protein>
    <recommendedName>
        <fullName evidence="4">Phospholipase D-like domain-containing protein</fullName>
    </recommendedName>
</protein>
<evidence type="ECO:0008006" key="4">
    <source>
        <dbReference type="Google" id="ProtNLM"/>
    </source>
</evidence>
<evidence type="ECO:0000313" key="3">
    <source>
        <dbReference type="Proteomes" id="UP001500831"/>
    </source>
</evidence>
<proteinExistence type="predicted"/>
<organism evidence="2 3">
    <name type="scientific">Streptosporangium fragile</name>
    <dbReference type="NCBI Taxonomy" id="46186"/>
    <lineage>
        <taxon>Bacteria</taxon>
        <taxon>Bacillati</taxon>
        <taxon>Actinomycetota</taxon>
        <taxon>Actinomycetes</taxon>
        <taxon>Streptosporangiales</taxon>
        <taxon>Streptosporangiaceae</taxon>
        <taxon>Streptosporangium</taxon>
    </lineage>
</organism>
<name>A0ABN3W697_9ACTN</name>
<feature type="region of interest" description="Disordered" evidence="1">
    <location>
        <begin position="52"/>
        <end position="108"/>
    </location>
</feature>
<keyword evidence="3" id="KW-1185">Reference proteome</keyword>
<comment type="caution">
    <text evidence="2">The sequence shown here is derived from an EMBL/GenBank/DDBJ whole genome shotgun (WGS) entry which is preliminary data.</text>
</comment>
<feature type="compositionally biased region" description="Low complexity" evidence="1">
    <location>
        <begin position="68"/>
        <end position="77"/>
    </location>
</feature>
<sequence length="108" mass="11916">MWRTLFERAEQRIDILVYAANFLHESWPDLNDLLTAKTRQGCRVRILLGDADSPSSEAEELRNGSGMASSHAAASRSCTTGRWRSRPESSCACTTPRSTTPCSPVTIT</sequence>
<dbReference type="Proteomes" id="UP001500831">
    <property type="component" value="Unassembled WGS sequence"/>
</dbReference>
<evidence type="ECO:0000256" key="1">
    <source>
        <dbReference type="SAM" id="MobiDB-lite"/>
    </source>
</evidence>
<gene>
    <name evidence="2" type="ORF">GCM10010517_55540</name>
</gene>
<reference evidence="2 3" key="1">
    <citation type="journal article" date="2019" name="Int. J. Syst. Evol. Microbiol.">
        <title>The Global Catalogue of Microorganisms (GCM) 10K type strain sequencing project: providing services to taxonomists for standard genome sequencing and annotation.</title>
        <authorList>
            <consortium name="The Broad Institute Genomics Platform"/>
            <consortium name="The Broad Institute Genome Sequencing Center for Infectious Disease"/>
            <person name="Wu L."/>
            <person name="Ma J."/>
        </authorList>
    </citation>
    <scope>NUCLEOTIDE SEQUENCE [LARGE SCALE GENOMIC DNA]</scope>
    <source>
        <strain evidence="2 3">JCM 6242</strain>
    </source>
</reference>